<evidence type="ECO:0000313" key="5">
    <source>
        <dbReference type="Proteomes" id="UP000499080"/>
    </source>
</evidence>
<keyword evidence="2" id="KW-0175">Coiled coil</keyword>
<evidence type="ECO:0000313" key="4">
    <source>
        <dbReference type="EMBL" id="GBN38071.1"/>
    </source>
</evidence>
<dbReference type="InterPro" id="IPR001969">
    <property type="entry name" value="Aspartic_peptidase_AS"/>
</dbReference>
<dbReference type="InterPro" id="IPR036875">
    <property type="entry name" value="Znf_CCHC_sf"/>
</dbReference>
<evidence type="ECO:0000256" key="2">
    <source>
        <dbReference type="SAM" id="Coils"/>
    </source>
</evidence>
<dbReference type="Proteomes" id="UP000499080">
    <property type="component" value="Unassembled WGS sequence"/>
</dbReference>
<dbReference type="SMART" id="SM00343">
    <property type="entry name" value="ZnF_C2HC"/>
    <property type="match status" value="2"/>
</dbReference>
<dbReference type="InterPro" id="IPR021109">
    <property type="entry name" value="Peptidase_aspartic_dom_sf"/>
</dbReference>
<dbReference type="Pfam" id="PF13650">
    <property type="entry name" value="Asp_protease_2"/>
    <property type="match status" value="1"/>
</dbReference>
<dbReference type="InterPro" id="IPR038269">
    <property type="entry name" value="SCAN_sf"/>
</dbReference>
<dbReference type="GO" id="GO:0006508">
    <property type="term" value="P:proteolysis"/>
    <property type="evidence" value="ECO:0007669"/>
    <property type="project" value="InterPro"/>
</dbReference>
<dbReference type="CDD" id="cd00303">
    <property type="entry name" value="retropepsin_like"/>
    <property type="match status" value="1"/>
</dbReference>
<dbReference type="GO" id="GO:0008270">
    <property type="term" value="F:zinc ion binding"/>
    <property type="evidence" value="ECO:0007669"/>
    <property type="project" value="UniProtKB-KW"/>
</dbReference>
<feature type="domain" description="CCHC-type" evidence="3">
    <location>
        <begin position="381"/>
        <end position="394"/>
    </location>
</feature>
<dbReference type="AlphaFoldDB" id="A0A4Y2NFE7"/>
<evidence type="ECO:0000259" key="3">
    <source>
        <dbReference type="PROSITE" id="PS50158"/>
    </source>
</evidence>
<dbReference type="GO" id="GO:0003676">
    <property type="term" value="F:nucleic acid binding"/>
    <property type="evidence" value="ECO:0007669"/>
    <property type="project" value="InterPro"/>
</dbReference>
<comment type="caution">
    <text evidence="4">The sequence shown here is derived from an EMBL/GenBank/DDBJ whole genome shotgun (WGS) entry which is preliminary data.</text>
</comment>
<dbReference type="SUPFAM" id="SSF57756">
    <property type="entry name" value="Retrovirus zinc finger-like domains"/>
    <property type="match status" value="1"/>
</dbReference>
<dbReference type="InterPro" id="IPR001878">
    <property type="entry name" value="Znf_CCHC"/>
</dbReference>
<evidence type="ECO:0000256" key="1">
    <source>
        <dbReference type="PROSITE-ProRule" id="PRU00047"/>
    </source>
</evidence>
<accession>A0A4Y2NFE7</accession>
<dbReference type="Pfam" id="PF00098">
    <property type="entry name" value="zf-CCHC"/>
    <property type="match status" value="2"/>
</dbReference>
<dbReference type="OrthoDB" id="6435150at2759"/>
<dbReference type="PROSITE" id="PS50158">
    <property type="entry name" value="ZF_CCHC"/>
    <property type="match status" value="2"/>
</dbReference>
<dbReference type="SUPFAM" id="SSF47353">
    <property type="entry name" value="Retrovirus capsid dimerization domain-like"/>
    <property type="match status" value="1"/>
</dbReference>
<keyword evidence="1" id="KW-0863">Zinc-finger</keyword>
<organism evidence="4 5">
    <name type="scientific">Araneus ventricosus</name>
    <name type="common">Orbweaver spider</name>
    <name type="synonym">Epeira ventricosa</name>
    <dbReference type="NCBI Taxonomy" id="182803"/>
    <lineage>
        <taxon>Eukaryota</taxon>
        <taxon>Metazoa</taxon>
        <taxon>Ecdysozoa</taxon>
        <taxon>Arthropoda</taxon>
        <taxon>Chelicerata</taxon>
        <taxon>Arachnida</taxon>
        <taxon>Araneae</taxon>
        <taxon>Araneomorphae</taxon>
        <taxon>Entelegynae</taxon>
        <taxon>Araneoidea</taxon>
        <taxon>Araneidae</taxon>
        <taxon>Araneus</taxon>
    </lineage>
</organism>
<dbReference type="EMBL" id="BGPR01009114">
    <property type="protein sequence ID" value="GBN38071.1"/>
    <property type="molecule type" value="Genomic_DNA"/>
</dbReference>
<keyword evidence="1" id="KW-0862">Zinc</keyword>
<dbReference type="Gene3D" id="1.10.4020.10">
    <property type="entry name" value="DNA breaking-rejoining enzymes"/>
    <property type="match status" value="1"/>
</dbReference>
<proteinExistence type="predicted"/>
<keyword evidence="5" id="KW-1185">Reference proteome</keyword>
<reference evidence="4 5" key="1">
    <citation type="journal article" date="2019" name="Sci. Rep.">
        <title>Orb-weaving spider Araneus ventricosus genome elucidates the spidroin gene catalogue.</title>
        <authorList>
            <person name="Kono N."/>
            <person name="Nakamura H."/>
            <person name="Ohtoshi R."/>
            <person name="Moran D.A.P."/>
            <person name="Shinohara A."/>
            <person name="Yoshida Y."/>
            <person name="Fujiwara M."/>
            <person name="Mori M."/>
            <person name="Tomita M."/>
            <person name="Arakawa K."/>
        </authorList>
    </citation>
    <scope>NUCLEOTIDE SEQUENCE [LARGE SCALE GENOMIC DNA]</scope>
</reference>
<dbReference type="GO" id="GO:0004190">
    <property type="term" value="F:aspartic-type endopeptidase activity"/>
    <property type="evidence" value="ECO:0007669"/>
    <property type="project" value="InterPro"/>
</dbReference>
<feature type="domain" description="CCHC-type" evidence="3">
    <location>
        <begin position="358"/>
        <end position="373"/>
    </location>
</feature>
<dbReference type="Gene3D" id="4.10.60.10">
    <property type="entry name" value="Zinc finger, CCHC-type"/>
    <property type="match status" value="1"/>
</dbReference>
<sequence length="488" mass="56931">MSIFAGARKCDLKILAEELGETVNDSHKLKDLKKMILANKEYDEESAKEWLNMIINERKEREENERRNEEIQIAEQKRQNEIAERRRQDEIAERRRQDEIAERKRKDEMEFELQKIRLETEGRSLNSNSVANQNVNSTKIKPKLEIHHLMQKFNSDENNISLYLIMVERLAKQAEILENTWVTHLLGLLPYDVAQLIAREPDEIANDYGEVKKILLKRYKLTPEKFRQKFFKHNKNLGSTWKNFAYELRSFFNEWVNEVKADSFQKLSDLIITDQIKRKVSQEIKDQIIDKWSKLNSPDDLVEKLDDYDTLRSTLRSKRPRKEWHYDKQDSLKDDSALTTNGNKKLYGITHNERGQPKCFNCSKFGHISKDCPVPKPLITCRMCNKTGHMAKNCVVKTINHSLSVRQVGENSEEGNYYLKKAKLNNFDPVQALIDTGSSCCLLKTSVAQKLKLKPEPTVNKIYGFGNQKMPALTSMGRITADIEVDTF</sequence>
<dbReference type="PANTHER" id="PTHR46888:SF11">
    <property type="entry name" value="SCAN BOX DOMAIN-CONTAINING PROTEIN"/>
    <property type="match status" value="1"/>
</dbReference>
<name>A0A4Y2NFE7_ARAVE</name>
<protein>
    <recommendedName>
        <fullName evidence="3">CCHC-type domain-containing protein</fullName>
    </recommendedName>
</protein>
<keyword evidence="1" id="KW-0479">Metal-binding</keyword>
<dbReference type="PANTHER" id="PTHR46888">
    <property type="entry name" value="ZINC KNUCKLE DOMAINCONTAINING PROTEIN-RELATED"/>
    <property type="match status" value="1"/>
</dbReference>
<gene>
    <name evidence="4" type="ORF">AVEN_263968_1</name>
</gene>
<dbReference type="Gene3D" id="2.40.70.10">
    <property type="entry name" value="Acid Proteases"/>
    <property type="match status" value="1"/>
</dbReference>
<dbReference type="PROSITE" id="PS00141">
    <property type="entry name" value="ASP_PROTEASE"/>
    <property type="match status" value="1"/>
</dbReference>
<feature type="coiled-coil region" evidence="2">
    <location>
        <begin position="52"/>
        <end position="93"/>
    </location>
</feature>